<organism evidence="3 4">
    <name type="scientific">Candidatus Nomurabacteria bacterium GW2011_GWC2_35_8</name>
    <dbReference type="NCBI Taxonomy" id="1618752"/>
    <lineage>
        <taxon>Bacteria</taxon>
        <taxon>Candidatus Nomuraibacteriota</taxon>
    </lineage>
</organism>
<dbReference type="GO" id="GO:0005524">
    <property type="term" value="F:ATP binding"/>
    <property type="evidence" value="ECO:0007669"/>
    <property type="project" value="InterPro"/>
</dbReference>
<evidence type="ECO:0000259" key="2">
    <source>
        <dbReference type="PROSITE" id="PS00662"/>
    </source>
</evidence>
<dbReference type="InterPro" id="IPR050921">
    <property type="entry name" value="T4SS_GSP_E_ATPase"/>
</dbReference>
<dbReference type="PANTHER" id="PTHR30486:SF16">
    <property type="entry name" value="TWITCHING MOTILITY PROTEIN PILT"/>
    <property type="match status" value="1"/>
</dbReference>
<protein>
    <submittedName>
        <fullName evidence="3">Pili biogenesis protein ATPase</fullName>
    </submittedName>
</protein>
<evidence type="ECO:0000313" key="4">
    <source>
        <dbReference type="Proteomes" id="UP000034798"/>
    </source>
</evidence>
<evidence type="ECO:0000313" key="3">
    <source>
        <dbReference type="EMBL" id="KKP87913.1"/>
    </source>
</evidence>
<comment type="similarity">
    <text evidence="1">Belongs to the GSP E family.</text>
</comment>
<dbReference type="SUPFAM" id="SSF51735">
    <property type="entry name" value="NAD(P)-binding Rossmann-fold domains"/>
    <property type="match status" value="1"/>
</dbReference>
<name>A0A0G0D3J5_9BACT</name>
<dbReference type="AlphaFoldDB" id="A0A0G0D3J5"/>
<dbReference type="PROSITE" id="PS00662">
    <property type="entry name" value="T2SP_E"/>
    <property type="match status" value="1"/>
</dbReference>
<dbReference type="InterPro" id="IPR036291">
    <property type="entry name" value="NAD(P)-bd_dom_sf"/>
</dbReference>
<dbReference type="EMBL" id="LBQZ01000032">
    <property type="protein sequence ID" value="KKP87913.1"/>
    <property type="molecule type" value="Genomic_DNA"/>
</dbReference>
<feature type="domain" description="Bacterial type II secretion system protein E" evidence="2">
    <location>
        <begin position="193"/>
        <end position="207"/>
    </location>
</feature>
<feature type="non-terminal residue" evidence="3">
    <location>
        <position position="371"/>
    </location>
</feature>
<evidence type="ECO:0000256" key="1">
    <source>
        <dbReference type="ARBA" id="ARBA00006611"/>
    </source>
</evidence>
<dbReference type="CDD" id="cd05233">
    <property type="entry name" value="SDR_c"/>
    <property type="match status" value="1"/>
</dbReference>
<dbReference type="CDD" id="cd01131">
    <property type="entry name" value="PilT"/>
    <property type="match status" value="1"/>
</dbReference>
<dbReference type="Gene3D" id="3.40.50.300">
    <property type="entry name" value="P-loop containing nucleotide triphosphate hydrolases"/>
    <property type="match status" value="1"/>
</dbReference>
<dbReference type="Gene3D" id="3.30.450.90">
    <property type="match status" value="1"/>
</dbReference>
<dbReference type="NCBIfam" id="TIGR01420">
    <property type="entry name" value="pilT_fam"/>
    <property type="match status" value="1"/>
</dbReference>
<dbReference type="InterPro" id="IPR027417">
    <property type="entry name" value="P-loop_NTPase"/>
</dbReference>
<comment type="caution">
    <text evidence="3">The sequence shown here is derived from an EMBL/GenBank/DDBJ whole genome shotgun (WGS) entry which is preliminary data.</text>
</comment>
<dbReference type="GO" id="GO:0016887">
    <property type="term" value="F:ATP hydrolysis activity"/>
    <property type="evidence" value="ECO:0007669"/>
    <property type="project" value="InterPro"/>
</dbReference>
<dbReference type="InterPro" id="IPR006321">
    <property type="entry name" value="PilT/PilU"/>
</dbReference>
<proteinExistence type="inferred from homology"/>
<dbReference type="InterPro" id="IPR001482">
    <property type="entry name" value="T2SS/T4SS_dom"/>
</dbReference>
<dbReference type="PANTHER" id="PTHR30486">
    <property type="entry name" value="TWITCHING MOTILITY PROTEIN PILT"/>
    <property type="match status" value="1"/>
</dbReference>
<reference evidence="3 4" key="1">
    <citation type="journal article" date="2015" name="Nature">
        <title>rRNA introns, odd ribosomes, and small enigmatic genomes across a large radiation of phyla.</title>
        <authorList>
            <person name="Brown C.T."/>
            <person name="Hug L.A."/>
            <person name="Thomas B.C."/>
            <person name="Sharon I."/>
            <person name="Castelle C.J."/>
            <person name="Singh A."/>
            <person name="Wilkins M.J."/>
            <person name="Williams K.H."/>
            <person name="Banfield J.F."/>
        </authorList>
    </citation>
    <scope>NUCLEOTIDE SEQUENCE [LARGE SCALE GENOMIC DNA]</scope>
</reference>
<accession>A0A0G0D3J5</accession>
<dbReference type="PATRIC" id="fig|1618752.3.peg.478"/>
<dbReference type="Pfam" id="PF00437">
    <property type="entry name" value="T2SSE"/>
    <property type="match status" value="1"/>
</dbReference>
<gene>
    <name evidence="3" type="ORF">UR91_C0032G0001</name>
</gene>
<dbReference type="Proteomes" id="UP000034798">
    <property type="component" value="Unassembled WGS sequence"/>
</dbReference>
<sequence>MDINQLLQITVDRNASDLHLTPDYNPTIRINNELLYLKTFPVISGEDSQVLIFQLLSTEQKDALLNNKEIDFGFQFGRYRFRANVFYEKNKIAGAFRLIPPNIKTISELKLPTILSDFTKIHQGLILMTGPTGEGKSTSLAAMINEINLTASRHIITIEDPIEFVYPVAQSLISQRELYKDTHSMSLALKSILREDPDIVLVGEMRDYDTIQSVLTIAETGHLVLSTLHTKSAPETIDRIIDVFPSSQQNQIRNQLASVLVAVVAQRLVPTADGTSRIPALEILINNAGVSSQYPFDKQPLEDIENLAHTNFLGYVRLIRLVIPHMIEKKSGSIINMVSGSTLVDPVPKTFVTYSSLKYATRKTRHPAYQA</sequence>
<dbReference type="SUPFAM" id="SSF52540">
    <property type="entry name" value="P-loop containing nucleoside triphosphate hydrolases"/>
    <property type="match status" value="1"/>
</dbReference>